<keyword evidence="4" id="KW-0677">Repeat</keyword>
<evidence type="ECO:0000313" key="11">
    <source>
        <dbReference type="Proteomes" id="UP000030688"/>
    </source>
</evidence>
<evidence type="ECO:0000256" key="1">
    <source>
        <dbReference type="ARBA" id="ARBA00004123"/>
    </source>
</evidence>
<dbReference type="SUPFAM" id="SSF50978">
    <property type="entry name" value="WD40 repeat-like"/>
    <property type="match status" value="1"/>
</dbReference>
<keyword evidence="3" id="KW-0507">mRNA processing</keyword>
<dbReference type="GO" id="GO:0000398">
    <property type="term" value="P:mRNA splicing, via spliceosome"/>
    <property type="evidence" value="ECO:0007669"/>
    <property type="project" value="InterPro"/>
</dbReference>
<dbReference type="InterPro" id="IPR015943">
    <property type="entry name" value="WD40/YVTN_repeat-like_dom_sf"/>
</dbReference>
<evidence type="ECO:0000313" key="10">
    <source>
        <dbReference type="EMBL" id="EUR66802.1"/>
    </source>
</evidence>
<evidence type="ECO:0000256" key="8">
    <source>
        <dbReference type="PROSITE-ProRule" id="PRU00221"/>
    </source>
</evidence>
<keyword evidence="2 8" id="KW-0853">WD repeat</keyword>
<protein>
    <recommendedName>
        <fullName evidence="9">TPL/SMU1 LisH-like dimerisation domain-containing protein</fullName>
    </recommendedName>
</protein>
<dbReference type="Pfam" id="PF00400">
    <property type="entry name" value="WD40"/>
    <property type="match status" value="3"/>
</dbReference>
<dbReference type="InterPro" id="IPR045184">
    <property type="entry name" value="SMU1"/>
</dbReference>
<dbReference type="OrthoDB" id="538223at2759"/>
<dbReference type="SMART" id="SM00667">
    <property type="entry name" value="LisH"/>
    <property type="match status" value="1"/>
</dbReference>
<dbReference type="PANTHER" id="PTHR22848">
    <property type="entry name" value="WD40 REPEAT PROTEIN"/>
    <property type="match status" value="1"/>
</dbReference>
<dbReference type="PROSITE" id="PS50896">
    <property type="entry name" value="LISH"/>
    <property type="match status" value="1"/>
</dbReference>
<dbReference type="Proteomes" id="UP000030688">
    <property type="component" value="Unassembled WGS sequence"/>
</dbReference>
<proteinExistence type="inferred from homology"/>
<dbReference type="FunFam" id="2.130.10.10:FF:000808">
    <property type="entry name" value="Alternative splicing regulator"/>
    <property type="match status" value="1"/>
</dbReference>
<accession>W7F3U1</accession>
<feature type="repeat" description="WD" evidence="8">
    <location>
        <begin position="230"/>
        <end position="247"/>
    </location>
</feature>
<comment type="subcellular location">
    <subcellularLocation>
        <location evidence="1">Nucleus</location>
    </subcellularLocation>
</comment>
<dbReference type="Pfam" id="PF17814">
    <property type="entry name" value="LisH_TPL"/>
    <property type="match status" value="1"/>
</dbReference>
<dbReference type="SMART" id="SM00320">
    <property type="entry name" value="WD40"/>
    <property type="match status" value="5"/>
</dbReference>
<dbReference type="PROSITE" id="PS50082">
    <property type="entry name" value="WD_REPEATS_2"/>
    <property type="match status" value="3"/>
</dbReference>
<reference evidence="10 11" key="2">
    <citation type="submission" date="2013-02" db="EMBL/GenBank/DDBJ databases">
        <title>The Genome Sequence of Plasmodium falciparum 7G8.</title>
        <authorList>
            <consortium name="The Broad Institute Genome Sequencing Platform"/>
            <consortium name="The Broad Institute Genome Sequencing Center for Infectious Disease"/>
            <person name="Neafsey D."/>
            <person name="Cheeseman I."/>
            <person name="Volkman S."/>
            <person name="Adams J."/>
            <person name="Walker B."/>
            <person name="Young S.K."/>
            <person name="Zeng Q."/>
            <person name="Gargeya S."/>
            <person name="Fitzgerald M."/>
            <person name="Haas B."/>
            <person name="Abouelleil A."/>
            <person name="Alvarado L."/>
            <person name="Arachchi H.M."/>
            <person name="Berlin A.M."/>
            <person name="Chapman S.B."/>
            <person name="Dewar J."/>
            <person name="Goldberg J."/>
            <person name="Griggs A."/>
            <person name="Gujja S."/>
            <person name="Hansen M."/>
            <person name="Howarth C."/>
            <person name="Imamovic A."/>
            <person name="Larimer J."/>
            <person name="McCowan C."/>
            <person name="Murphy C."/>
            <person name="Neiman D."/>
            <person name="Pearson M."/>
            <person name="Priest M."/>
            <person name="Roberts A."/>
            <person name="Saif S."/>
            <person name="Shea T."/>
            <person name="Sisk P."/>
            <person name="Sykes S."/>
            <person name="Wortman J."/>
            <person name="Nusbaum C."/>
            <person name="Birren B."/>
        </authorList>
    </citation>
    <scope>NUCLEOTIDE SEQUENCE [LARGE SCALE GENOMIC DNA]</scope>
    <source>
        <strain evidence="10 11">7G8</strain>
    </source>
</reference>
<evidence type="ECO:0000259" key="9">
    <source>
        <dbReference type="Pfam" id="PF17814"/>
    </source>
</evidence>
<feature type="repeat" description="WD" evidence="8">
    <location>
        <begin position="265"/>
        <end position="306"/>
    </location>
</feature>
<evidence type="ECO:0000256" key="3">
    <source>
        <dbReference type="ARBA" id="ARBA00022664"/>
    </source>
</evidence>
<evidence type="ECO:0000256" key="6">
    <source>
        <dbReference type="ARBA" id="ARBA00023242"/>
    </source>
</evidence>
<dbReference type="PROSITE" id="PS50294">
    <property type="entry name" value="WD_REPEATS_REGION"/>
    <property type="match status" value="2"/>
</dbReference>
<dbReference type="Gene3D" id="2.130.10.10">
    <property type="entry name" value="YVTN repeat-like/Quinoprotein amine dehydrogenase"/>
    <property type="match status" value="1"/>
</dbReference>
<dbReference type="AlphaFoldDB" id="W7F3U1"/>
<dbReference type="InterPro" id="IPR006594">
    <property type="entry name" value="LisH"/>
</dbReference>
<evidence type="ECO:0000256" key="4">
    <source>
        <dbReference type="ARBA" id="ARBA00022737"/>
    </source>
</evidence>
<evidence type="ECO:0000256" key="5">
    <source>
        <dbReference type="ARBA" id="ARBA00023187"/>
    </source>
</evidence>
<reference evidence="11" key="1">
    <citation type="submission" date="2007-11" db="EMBL/GenBank/DDBJ databases">
        <authorList>
            <consortium name="The Broad Institute Genome Sequencing Platform"/>
            <person name="Volkman S.K."/>
            <person name="Daily J.P."/>
            <person name="Sarr O."/>
            <person name="Ndiaye D."/>
            <person name="Ndir O."/>
            <person name="Mboup S."/>
            <person name="Lukens A."/>
            <person name="Stange-Thomann N."/>
            <person name="Mauceli E."/>
            <person name="Gnerre S."/>
            <person name="Jaffe D."/>
            <person name="Zainoun J."/>
            <person name="Wiegand R.C."/>
            <person name="Birren B."/>
            <person name="Galagan J."/>
            <person name="Lander E."/>
            <person name="Wirth D.F."/>
        </authorList>
    </citation>
    <scope>NUCLEOTIDE SEQUENCE [LARGE SCALE GENOMIC DNA]</scope>
    <source>
        <strain evidence="11">7G8</strain>
    </source>
</reference>
<dbReference type="GO" id="GO:0005634">
    <property type="term" value="C:nucleus"/>
    <property type="evidence" value="ECO:0007669"/>
    <property type="project" value="UniProtKB-SubCell"/>
</dbReference>
<keyword evidence="6" id="KW-0539">Nucleus</keyword>
<feature type="repeat" description="WD" evidence="8">
    <location>
        <begin position="307"/>
        <end position="348"/>
    </location>
</feature>
<organism evidence="10 11">
    <name type="scientific">Plasmodium falciparum (isolate 7G8)</name>
    <dbReference type="NCBI Taxonomy" id="57266"/>
    <lineage>
        <taxon>Eukaryota</taxon>
        <taxon>Sar</taxon>
        <taxon>Alveolata</taxon>
        <taxon>Apicomplexa</taxon>
        <taxon>Aconoidasida</taxon>
        <taxon>Haemosporida</taxon>
        <taxon>Plasmodiidae</taxon>
        <taxon>Plasmodium</taxon>
        <taxon>Plasmodium (Laverania)</taxon>
    </lineage>
</organism>
<dbReference type="InterPro" id="IPR054532">
    <property type="entry name" value="TPL_SMU1_LisH-like"/>
</dbReference>
<sequence length="531" mass="61917">MGDRDALNISAPDVIRLILQYLKENNLIRSFYVLQEESNIKLNAISNVDKLIRDINKGDWKNVLFNITTIDLSDETLMCFYEQLICELVEYNEKELAEKIMDECIIFKRMKKKYNDKYNKLIEIMNSKHINKNILYDGLTKDEKRNHLCNMITNEITTCAPSRLLALIGMALKWQAHHNIIKNKKDGYFDIFRNIEKDIINTIDVYPEKILKSIKFGKESNVECCISSYNNDYLITGSSDGFIEIWNWITGELNLDLEYQKQNNLMIHDNPIVTLCISKDDEILLSGDSKGLIKIWRIKTGICLKIINAHNDSLISIQFNNDQTQILTSSYDKSVKIFGLKSLKCLKEFRKHEDSVVHSAIYTLDNSKIICATDQGKIFIYNQKTLECITSFYVYFNKSENLIFPSLNNIILINKNLEDHILVCSKSPYCYIMNMKGKIIKTYTNTIDKDKDKDKDKDYDSPYFLYACISPNFKYVYCIAEDYNLYCFDYNTSKLLNQMKIHDKDILGIIHHNNQNIMASWSLDGKLNIIQ</sequence>
<dbReference type="VEuPathDB" id="PlasmoDB:Pf7G8_130015600"/>
<keyword evidence="5" id="KW-0508">mRNA splicing</keyword>
<dbReference type="InterPro" id="IPR036322">
    <property type="entry name" value="WD40_repeat_dom_sf"/>
</dbReference>
<dbReference type="EMBL" id="KE123632">
    <property type="protein sequence ID" value="EUR66802.1"/>
    <property type="molecule type" value="Genomic_DNA"/>
</dbReference>
<gene>
    <name evidence="10" type="ORF">PFBG_04382</name>
</gene>
<evidence type="ECO:0000256" key="7">
    <source>
        <dbReference type="ARBA" id="ARBA00025801"/>
    </source>
</evidence>
<feature type="domain" description="TPL/SMU1 LisH-like dimerisation" evidence="9">
    <location>
        <begin position="12"/>
        <end position="38"/>
    </location>
</feature>
<evidence type="ECO:0000256" key="2">
    <source>
        <dbReference type="ARBA" id="ARBA00022574"/>
    </source>
</evidence>
<name>W7F3U1_PLAF8</name>
<comment type="similarity">
    <text evidence="7">Belongs to the WD repeat SMU1 family.</text>
</comment>
<dbReference type="InterPro" id="IPR001680">
    <property type="entry name" value="WD40_rpt"/>
</dbReference>